<evidence type="ECO:0000259" key="5">
    <source>
        <dbReference type="Pfam" id="PF03717"/>
    </source>
</evidence>
<name>A0A7G6DZS0_THEFR</name>
<dbReference type="Pfam" id="PF03717">
    <property type="entry name" value="PBP_dimer"/>
    <property type="match status" value="1"/>
</dbReference>
<dbReference type="PANTHER" id="PTHR30627">
    <property type="entry name" value="PEPTIDOGLYCAN D,D-TRANSPEPTIDASE"/>
    <property type="match status" value="1"/>
</dbReference>
<dbReference type="SUPFAM" id="SSF56519">
    <property type="entry name" value="Penicillin binding protein dimerisation domain"/>
    <property type="match status" value="1"/>
</dbReference>
<keyword evidence="7" id="KW-1185">Reference proteome</keyword>
<dbReference type="GO" id="GO:0071972">
    <property type="term" value="F:peptidoglycan L,D-transpeptidase activity"/>
    <property type="evidence" value="ECO:0007669"/>
    <property type="project" value="TreeGrafter"/>
</dbReference>
<evidence type="ECO:0000313" key="7">
    <source>
        <dbReference type="Proteomes" id="UP000515847"/>
    </source>
</evidence>
<protein>
    <recommendedName>
        <fullName evidence="8">Penicillin-binding protein 2</fullName>
    </recommendedName>
</protein>
<dbReference type="Gene3D" id="3.40.710.10">
    <property type="entry name" value="DD-peptidase/beta-lactamase superfamily"/>
    <property type="match status" value="1"/>
</dbReference>
<dbReference type="KEGG" id="tfr:BR63_02750"/>
<dbReference type="GO" id="GO:0008658">
    <property type="term" value="F:penicillin binding"/>
    <property type="evidence" value="ECO:0007669"/>
    <property type="project" value="InterPro"/>
</dbReference>
<dbReference type="GO" id="GO:0071555">
    <property type="term" value="P:cell wall organization"/>
    <property type="evidence" value="ECO:0007669"/>
    <property type="project" value="TreeGrafter"/>
</dbReference>
<accession>A0A7G6DZS0</accession>
<organism evidence="6 7">
    <name type="scientific">Thermanaerosceptrum fracticalcis</name>
    <dbReference type="NCBI Taxonomy" id="1712410"/>
    <lineage>
        <taxon>Bacteria</taxon>
        <taxon>Bacillati</taxon>
        <taxon>Bacillota</taxon>
        <taxon>Clostridia</taxon>
        <taxon>Eubacteriales</taxon>
        <taxon>Peptococcaceae</taxon>
        <taxon>Thermanaerosceptrum</taxon>
    </lineage>
</organism>
<evidence type="ECO:0000256" key="1">
    <source>
        <dbReference type="ARBA" id="ARBA00004370"/>
    </source>
</evidence>
<dbReference type="InterPro" id="IPR012338">
    <property type="entry name" value="Beta-lactam/transpept-like"/>
</dbReference>
<dbReference type="AlphaFoldDB" id="A0A7G6DZS0"/>
<keyword evidence="3" id="KW-0472">Membrane</keyword>
<dbReference type="InterPro" id="IPR001460">
    <property type="entry name" value="PCN-bd_Tpept"/>
</dbReference>
<dbReference type="Pfam" id="PF00905">
    <property type="entry name" value="Transpeptidase"/>
    <property type="match status" value="1"/>
</dbReference>
<gene>
    <name evidence="6" type="ORF">BR63_02750</name>
</gene>
<dbReference type="InterPro" id="IPR050515">
    <property type="entry name" value="Beta-lactam/transpept"/>
</dbReference>
<comment type="subcellular location">
    <subcellularLocation>
        <location evidence="1">Membrane</location>
    </subcellularLocation>
</comment>
<evidence type="ECO:0008006" key="8">
    <source>
        <dbReference type="Google" id="ProtNLM"/>
    </source>
</evidence>
<evidence type="ECO:0000256" key="3">
    <source>
        <dbReference type="ARBA" id="ARBA00023136"/>
    </source>
</evidence>
<reference evidence="6 7" key="1">
    <citation type="journal article" date="2019" name="Front. Microbiol.">
        <title>Thermoanaerosceptrum fracticalcis gen. nov. sp. nov., a Novel Fumarate-Fermenting Microorganism From a Deep Fractured Carbonate Aquifer of the US Great Basin.</title>
        <authorList>
            <person name="Hamilton-Brehm S.D."/>
            <person name="Stewart L.E."/>
            <person name="Zavarin M."/>
            <person name="Caldwell M."/>
            <person name="Lawson P.A."/>
            <person name="Onstott T.C."/>
            <person name="Grzymski J."/>
            <person name="Neveux I."/>
            <person name="Lollar B.S."/>
            <person name="Russell C.E."/>
            <person name="Moser D.P."/>
        </authorList>
    </citation>
    <scope>NUCLEOTIDE SEQUENCE [LARGE SCALE GENOMIC DNA]</scope>
    <source>
        <strain evidence="6 7">DRI-13</strain>
    </source>
</reference>
<dbReference type="Gene3D" id="3.90.1310.10">
    <property type="entry name" value="Penicillin-binding protein 2a (Domain 2)"/>
    <property type="match status" value="1"/>
</dbReference>
<evidence type="ECO:0000259" key="4">
    <source>
        <dbReference type="Pfam" id="PF00905"/>
    </source>
</evidence>
<dbReference type="GO" id="GO:0005886">
    <property type="term" value="C:plasma membrane"/>
    <property type="evidence" value="ECO:0007669"/>
    <property type="project" value="TreeGrafter"/>
</dbReference>
<feature type="domain" description="Penicillin-binding protein dimerisation" evidence="5">
    <location>
        <begin position="59"/>
        <end position="223"/>
    </location>
</feature>
<feature type="domain" description="Penicillin-binding protein transpeptidase" evidence="4">
    <location>
        <begin position="277"/>
        <end position="570"/>
    </location>
</feature>
<dbReference type="PANTHER" id="PTHR30627:SF24">
    <property type="entry name" value="PENICILLIN-BINDING PROTEIN 4B"/>
    <property type="match status" value="1"/>
</dbReference>
<evidence type="ECO:0000313" key="6">
    <source>
        <dbReference type="EMBL" id="QNB45324.1"/>
    </source>
</evidence>
<dbReference type="InterPro" id="IPR036138">
    <property type="entry name" value="PBP_dimer_sf"/>
</dbReference>
<proteinExistence type="inferred from homology"/>
<dbReference type="Proteomes" id="UP000515847">
    <property type="component" value="Chromosome"/>
</dbReference>
<dbReference type="InterPro" id="IPR005311">
    <property type="entry name" value="PBP_dimer"/>
</dbReference>
<comment type="similarity">
    <text evidence="2">Belongs to the transpeptidase family.</text>
</comment>
<dbReference type="EMBL" id="CP045798">
    <property type="protein sequence ID" value="QNB45324.1"/>
    <property type="molecule type" value="Genomic_DNA"/>
</dbReference>
<sequence length="578" mass="63598">MYMRKRIISILGLFTVLLFLLAARTAYLQLWDGPNSGQTLAQKAVKYRSQAIPGEEYYRGEILDRNLQSLTDSGIRPTLVAFPASIKNVKETAAELERLIGLEAEYTETTLKKGQESQGNRTPLILKANLDTVQVEILTTRKLPGIAVLPIKTRYGPKAVANHLIGHLNSISEKQWKKFSEQKRTAETNPRVPTAYKITDKMGVAGLEAKFEDVLKGSRPESRIIGIADANGQLLQGLGYKIQHDRADAWRNHLVLTLDRRYQEIVEKVMDEHIGRGAVVVLDIPTGDVLAVASRPNFNQNEVGKYLTGFDELIDRTQRVAFFPGSVFKMVVAAGVLEEHLLQPEETFTCTGTYTFPDGTEIKCLREHGQVTFYDAVSKSCNTTFVQLGLRLGNSKLTEYAVKLGFTVNINSKSPPAKLGNTSIGQQGVLVSPLQIANLYATLARNGAYITPRIVAEIRNHQGDLIQEFPNKPPVQVISNDTCNILKKALVLTAQSGSGKQAWVEEKGTGGKTGTAQANDKDKVIAWFAGFTPVENPRLAIAVMIEENEGGHNSGLRGGDNAAPVFKKIAEEIFKIDN</sequence>
<evidence type="ECO:0000256" key="2">
    <source>
        <dbReference type="ARBA" id="ARBA00007171"/>
    </source>
</evidence>
<dbReference type="SUPFAM" id="SSF56601">
    <property type="entry name" value="beta-lactamase/transpeptidase-like"/>
    <property type="match status" value="1"/>
</dbReference>